<feature type="domain" description="OmpR/PhoB-type" evidence="7">
    <location>
        <begin position="127"/>
        <end position="226"/>
    </location>
</feature>
<evidence type="ECO:0000256" key="4">
    <source>
        <dbReference type="ARBA" id="ARBA00023125"/>
    </source>
</evidence>
<dbReference type="EMBL" id="LAZR01000048">
    <property type="protein sequence ID" value="KKN99197.1"/>
    <property type="molecule type" value="Genomic_DNA"/>
</dbReference>
<gene>
    <name evidence="8" type="ORF">LCGC14_0139900</name>
</gene>
<dbReference type="SUPFAM" id="SSF52172">
    <property type="entry name" value="CheY-like"/>
    <property type="match status" value="1"/>
</dbReference>
<dbReference type="InterPro" id="IPR001789">
    <property type="entry name" value="Sig_transdc_resp-reg_receiver"/>
</dbReference>
<proteinExistence type="predicted"/>
<evidence type="ECO:0000259" key="6">
    <source>
        <dbReference type="PROSITE" id="PS50110"/>
    </source>
</evidence>
<dbReference type="PROSITE" id="PS51755">
    <property type="entry name" value="OMPR_PHOB"/>
    <property type="match status" value="1"/>
</dbReference>
<dbReference type="PROSITE" id="PS50110">
    <property type="entry name" value="RESPONSE_REGULATORY"/>
    <property type="match status" value="1"/>
</dbReference>
<evidence type="ECO:0000256" key="5">
    <source>
        <dbReference type="ARBA" id="ARBA00023163"/>
    </source>
</evidence>
<dbReference type="SMART" id="SM00448">
    <property type="entry name" value="REC"/>
    <property type="match status" value="1"/>
</dbReference>
<dbReference type="GO" id="GO:0005829">
    <property type="term" value="C:cytosol"/>
    <property type="evidence" value="ECO:0007669"/>
    <property type="project" value="TreeGrafter"/>
</dbReference>
<dbReference type="GO" id="GO:0000976">
    <property type="term" value="F:transcription cis-regulatory region binding"/>
    <property type="evidence" value="ECO:0007669"/>
    <property type="project" value="TreeGrafter"/>
</dbReference>
<reference evidence="8" key="1">
    <citation type="journal article" date="2015" name="Nature">
        <title>Complex archaea that bridge the gap between prokaryotes and eukaryotes.</title>
        <authorList>
            <person name="Spang A."/>
            <person name="Saw J.H."/>
            <person name="Jorgensen S.L."/>
            <person name="Zaremba-Niedzwiedzka K."/>
            <person name="Martijn J."/>
            <person name="Lind A.E."/>
            <person name="van Eijk R."/>
            <person name="Schleper C."/>
            <person name="Guy L."/>
            <person name="Ettema T.J."/>
        </authorList>
    </citation>
    <scope>NUCLEOTIDE SEQUENCE</scope>
</reference>
<dbReference type="PANTHER" id="PTHR48111:SF1">
    <property type="entry name" value="TWO-COMPONENT RESPONSE REGULATOR ORR33"/>
    <property type="match status" value="1"/>
</dbReference>
<dbReference type="InterPro" id="IPR016032">
    <property type="entry name" value="Sig_transdc_resp-reg_C-effctor"/>
</dbReference>
<keyword evidence="3" id="KW-0805">Transcription regulation</keyword>
<feature type="domain" description="Response regulatory" evidence="6">
    <location>
        <begin position="2"/>
        <end position="116"/>
    </location>
</feature>
<dbReference type="InterPro" id="IPR036388">
    <property type="entry name" value="WH-like_DNA-bd_sf"/>
</dbReference>
<dbReference type="Pfam" id="PF00072">
    <property type="entry name" value="Response_reg"/>
    <property type="match status" value="1"/>
</dbReference>
<dbReference type="SUPFAM" id="SSF46894">
    <property type="entry name" value="C-terminal effector domain of the bipartite response regulators"/>
    <property type="match status" value="1"/>
</dbReference>
<dbReference type="InterPro" id="IPR039420">
    <property type="entry name" value="WalR-like"/>
</dbReference>
<dbReference type="GO" id="GO:0000156">
    <property type="term" value="F:phosphorelay response regulator activity"/>
    <property type="evidence" value="ECO:0007669"/>
    <property type="project" value="TreeGrafter"/>
</dbReference>
<keyword evidence="1" id="KW-0597">Phosphoprotein</keyword>
<evidence type="ECO:0000256" key="1">
    <source>
        <dbReference type="ARBA" id="ARBA00022553"/>
    </source>
</evidence>
<keyword evidence="4" id="KW-0238">DNA-binding</keyword>
<evidence type="ECO:0000256" key="3">
    <source>
        <dbReference type="ARBA" id="ARBA00023015"/>
    </source>
</evidence>
<evidence type="ECO:0008006" key="9">
    <source>
        <dbReference type="Google" id="ProtNLM"/>
    </source>
</evidence>
<sequence>MKVLIADDERPLLNFIARGLSAEGLDCVTVSELHQVSMQAHQHQPDVIVLDRLFGTEDSVQVLPMILQRSPQSRILLLTALDDVNERVAGLRAGADDYLCKPFDFEELLARVQALGRRLDDPQQGTNSVLRHGSLTLDQGSRLVCLNAQDIPLTSLEFDLLAFLMQNSGKALSRERILNKVWGSQSEPLTNIVDVYVSRLRQKIDPASPAASMIQTVRGLGYRFQLSQNP</sequence>
<name>A0A0F9VH79_9ZZZZ</name>
<keyword evidence="2" id="KW-0902">Two-component regulatory system</keyword>
<dbReference type="SMART" id="SM00862">
    <property type="entry name" value="Trans_reg_C"/>
    <property type="match status" value="1"/>
</dbReference>
<evidence type="ECO:0000259" key="7">
    <source>
        <dbReference type="PROSITE" id="PS51755"/>
    </source>
</evidence>
<dbReference type="GO" id="GO:0006355">
    <property type="term" value="P:regulation of DNA-templated transcription"/>
    <property type="evidence" value="ECO:0007669"/>
    <property type="project" value="InterPro"/>
</dbReference>
<evidence type="ECO:0000313" key="8">
    <source>
        <dbReference type="EMBL" id="KKN99197.1"/>
    </source>
</evidence>
<dbReference type="InterPro" id="IPR001867">
    <property type="entry name" value="OmpR/PhoB-type_DNA-bd"/>
</dbReference>
<evidence type="ECO:0000256" key="2">
    <source>
        <dbReference type="ARBA" id="ARBA00023012"/>
    </source>
</evidence>
<protein>
    <recommendedName>
        <fullName evidence="9">DNA-binding response regulator</fullName>
    </recommendedName>
</protein>
<dbReference type="AlphaFoldDB" id="A0A0F9VH79"/>
<dbReference type="Gene3D" id="1.10.10.10">
    <property type="entry name" value="Winged helix-like DNA-binding domain superfamily/Winged helix DNA-binding domain"/>
    <property type="match status" value="1"/>
</dbReference>
<accession>A0A0F9VH79</accession>
<dbReference type="FunFam" id="1.10.10.10:FF:000005">
    <property type="entry name" value="Two-component system response regulator"/>
    <property type="match status" value="1"/>
</dbReference>
<dbReference type="Gene3D" id="6.10.250.690">
    <property type="match status" value="1"/>
</dbReference>
<dbReference type="GO" id="GO:0032993">
    <property type="term" value="C:protein-DNA complex"/>
    <property type="evidence" value="ECO:0007669"/>
    <property type="project" value="TreeGrafter"/>
</dbReference>
<keyword evidence="5" id="KW-0804">Transcription</keyword>
<dbReference type="CDD" id="cd00383">
    <property type="entry name" value="trans_reg_C"/>
    <property type="match status" value="1"/>
</dbReference>
<comment type="caution">
    <text evidence="8">The sequence shown here is derived from an EMBL/GenBank/DDBJ whole genome shotgun (WGS) entry which is preliminary data.</text>
</comment>
<dbReference type="Gene3D" id="3.40.50.2300">
    <property type="match status" value="1"/>
</dbReference>
<dbReference type="PANTHER" id="PTHR48111">
    <property type="entry name" value="REGULATOR OF RPOS"/>
    <property type="match status" value="1"/>
</dbReference>
<organism evidence="8">
    <name type="scientific">marine sediment metagenome</name>
    <dbReference type="NCBI Taxonomy" id="412755"/>
    <lineage>
        <taxon>unclassified sequences</taxon>
        <taxon>metagenomes</taxon>
        <taxon>ecological metagenomes</taxon>
    </lineage>
</organism>
<dbReference type="Pfam" id="PF00486">
    <property type="entry name" value="Trans_reg_C"/>
    <property type="match status" value="1"/>
</dbReference>
<dbReference type="InterPro" id="IPR011006">
    <property type="entry name" value="CheY-like_superfamily"/>
</dbReference>